<dbReference type="Pfam" id="PF13359">
    <property type="entry name" value="DDE_Tnp_4"/>
    <property type="match status" value="1"/>
</dbReference>
<evidence type="ECO:0000256" key="1">
    <source>
        <dbReference type="ARBA" id="ARBA00001968"/>
    </source>
</evidence>
<dbReference type="InterPro" id="IPR027806">
    <property type="entry name" value="HARBI1_dom"/>
</dbReference>
<evidence type="ECO:0000256" key="2">
    <source>
        <dbReference type="ARBA" id="ARBA00022723"/>
    </source>
</evidence>
<sequence length="333" mass="38298">ERQLQAEKLKTQVQDSRIKELEEGMVVLKVSTLSLANVMKTSDFLFYTGLPNYFLFKNLYDMIITRNPKLCSGNYVRVHTREEELFMVFVRLRAGMSVKEISMNFGISISTFSRLFSSWIVILRRELGYFSHFPKLSNVQQNRPRHFDAFPDTRVVLDATEIRIQTPSSLDAQRQTFSPYKHANTMKCLVGVTPDCYICYLSPMYGGAMSDREIVRQCDIVDQLEPGDAVMVDKGFKISDLLPQGVKLHIPPFRMAQTSQMPKADVYETRNIAGARVHVERVIRRIKEFHIFDRALPLNMIDLADEMFITCALLCNFRGSLIKEGKEENDPSV</sequence>
<evidence type="ECO:0000259" key="4">
    <source>
        <dbReference type="Pfam" id="PF13613"/>
    </source>
</evidence>
<feature type="domain" description="Transposase Helix-turn-helix" evidence="4">
    <location>
        <begin position="81"/>
        <end position="127"/>
    </location>
</feature>
<dbReference type="GO" id="GO:0046872">
    <property type="term" value="F:metal ion binding"/>
    <property type="evidence" value="ECO:0007669"/>
    <property type="project" value="UniProtKB-KW"/>
</dbReference>
<accession>A0A147BJX7</accession>
<feature type="domain" description="DDE Tnp4" evidence="3">
    <location>
        <begin position="157"/>
        <end position="316"/>
    </location>
</feature>
<dbReference type="InterPro" id="IPR027805">
    <property type="entry name" value="Transposase_HTH_dom"/>
</dbReference>
<protein>
    <submittedName>
        <fullName evidence="5">Putative isl2eu-1 adi</fullName>
    </submittedName>
</protein>
<comment type="cofactor">
    <cofactor evidence="1">
        <name>a divalent metal cation</name>
        <dbReference type="ChEBI" id="CHEBI:60240"/>
    </cofactor>
</comment>
<proteinExistence type="predicted"/>
<name>A0A147BJX7_IXORI</name>
<dbReference type="PANTHER" id="PTHR23080:SF133">
    <property type="entry name" value="SI:CH211-262I1.5-RELATED"/>
    <property type="match status" value="1"/>
</dbReference>
<dbReference type="Pfam" id="PF13613">
    <property type="entry name" value="HTH_Tnp_4"/>
    <property type="match status" value="1"/>
</dbReference>
<feature type="non-terminal residue" evidence="5">
    <location>
        <position position="1"/>
    </location>
</feature>
<organism evidence="5">
    <name type="scientific">Ixodes ricinus</name>
    <name type="common">Common tick</name>
    <name type="synonym">Acarus ricinus</name>
    <dbReference type="NCBI Taxonomy" id="34613"/>
    <lineage>
        <taxon>Eukaryota</taxon>
        <taxon>Metazoa</taxon>
        <taxon>Ecdysozoa</taxon>
        <taxon>Arthropoda</taxon>
        <taxon>Chelicerata</taxon>
        <taxon>Arachnida</taxon>
        <taxon>Acari</taxon>
        <taxon>Parasitiformes</taxon>
        <taxon>Ixodida</taxon>
        <taxon>Ixodoidea</taxon>
        <taxon>Ixodidae</taxon>
        <taxon>Ixodinae</taxon>
        <taxon>Ixodes</taxon>
    </lineage>
</organism>
<reference evidence="5" key="1">
    <citation type="journal article" date="2018" name="PLoS Negl. Trop. Dis.">
        <title>Sialome diversity of ticks revealed by RNAseq of single tick salivary glands.</title>
        <authorList>
            <person name="Perner J."/>
            <person name="Kropackova S."/>
            <person name="Kopacek P."/>
            <person name="Ribeiro J.M."/>
        </authorList>
    </citation>
    <scope>NUCLEOTIDE SEQUENCE</scope>
    <source>
        <strain evidence="5">Siblings of single egg batch collected in Ceske Budejovice</strain>
        <tissue evidence="5">Salivary glands</tissue>
    </source>
</reference>
<dbReference type="AlphaFoldDB" id="A0A147BJX7"/>
<dbReference type="PANTHER" id="PTHR23080">
    <property type="entry name" value="THAP DOMAIN PROTEIN"/>
    <property type="match status" value="1"/>
</dbReference>
<evidence type="ECO:0000313" key="5">
    <source>
        <dbReference type="EMBL" id="JAR90635.1"/>
    </source>
</evidence>
<dbReference type="EMBL" id="GEGO01004769">
    <property type="protein sequence ID" value="JAR90635.1"/>
    <property type="molecule type" value="Transcribed_RNA"/>
</dbReference>
<keyword evidence="2" id="KW-0479">Metal-binding</keyword>
<evidence type="ECO:0000259" key="3">
    <source>
        <dbReference type="Pfam" id="PF13359"/>
    </source>
</evidence>